<dbReference type="AlphaFoldDB" id="A0A1E5BK91"/>
<name>A0A1E5BK91_9VIBR</name>
<dbReference type="RefSeq" id="WP_017041284.1">
    <property type="nucleotide sequence ID" value="NZ_AJYQ02000002.1"/>
</dbReference>
<evidence type="ECO:0000313" key="2">
    <source>
        <dbReference type="Proteomes" id="UP000094741"/>
    </source>
</evidence>
<comment type="caution">
    <text evidence="1">The sequence shown here is derived from an EMBL/GenBank/DDBJ whole genome shotgun (WGS) entry which is preliminary data.</text>
</comment>
<dbReference type="EMBL" id="AJYQ02000002">
    <property type="protein sequence ID" value="OEE38289.1"/>
    <property type="molecule type" value="Genomic_DNA"/>
</dbReference>
<evidence type="ECO:0000313" key="1">
    <source>
        <dbReference type="EMBL" id="OEE38289.1"/>
    </source>
</evidence>
<dbReference type="Proteomes" id="UP000094741">
    <property type="component" value="Unassembled WGS sequence"/>
</dbReference>
<accession>A0A1E5BK91</accession>
<reference evidence="1 2" key="1">
    <citation type="journal article" date="2012" name="Science">
        <title>Ecological populations of bacteria act as socially cohesive units of antibiotic production and resistance.</title>
        <authorList>
            <person name="Cordero O.X."/>
            <person name="Wildschutte H."/>
            <person name="Kirkup B."/>
            <person name="Proehl S."/>
            <person name="Ngo L."/>
            <person name="Hussain F."/>
            <person name="Le Roux F."/>
            <person name="Mincer T."/>
            <person name="Polz M.F."/>
        </authorList>
    </citation>
    <scope>NUCLEOTIDE SEQUENCE [LARGE SCALE GENOMIC DNA]</scope>
    <source>
        <strain evidence="1 2">ZF-129</strain>
    </source>
</reference>
<organism evidence="1 2">
    <name type="scientific">Vibrio genomosp. F10 str. ZF-129</name>
    <dbReference type="NCBI Taxonomy" id="1187848"/>
    <lineage>
        <taxon>Bacteria</taxon>
        <taxon>Pseudomonadati</taxon>
        <taxon>Pseudomonadota</taxon>
        <taxon>Gammaproteobacteria</taxon>
        <taxon>Vibrionales</taxon>
        <taxon>Vibrionaceae</taxon>
        <taxon>Vibrio</taxon>
    </lineage>
</organism>
<sequence>MKDIPIKNEAEIADVAKVFLELNGWYLYPEVVIDLFNGRPDYIGVKNSLCQTVECKKSLTYPLIEQLARWQIDADKRKEWQEKSSIQREIAIPHLLVAFVSFSSARVSDLKKLLLKQYRIGVYSISKRMNLRTLNRVETPYICSADCHFWTLVWGDYEYTIRLEVPPKIQHGSNATAHRIINSLNEDMRGAQSGVRSCDTNYMTPFKRTMNRVRKVLSDGKERHIQTIINDIRPLGGHHYCSDQVASNSITKFIDKFDIAIRTKDHGAWFQIADDEEVKKK</sequence>
<evidence type="ECO:0008006" key="3">
    <source>
        <dbReference type="Google" id="ProtNLM"/>
    </source>
</evidence>
<gene>
    <name evidence="1" type="ORF">A1QO_02610</name>
</gene>
<dbReference type="OrthoDB" id="6181118at2"/>
<dbReference type="STRING" id="1187848.A1QO_02610"/>
<dbReference type="eggNOG" id="ENOG503434R">
    <property type="taxonomic scope" value="Bacteria"/>
</dbReference>
<proteinExistence type="predicted"/>
<protein>
    <recommendedName>
        <fullName evidence="3">Restriction endonuclease</fullName>
    </recommendedName>
</protein>